<evidence type="ECO:0000313" key="6">
    <source>
        <dbReference type="EMBL" id="NBC38149.1"/>
    </source>
</evidence>
<feature type="domain" description="HTH lysR-type" evidence="5">
    <location>
        <begin position="1"/>
        <end position="58"/>
    </location>
</feature>
<gene>
    <name evidence="6" type="ORF">GTZ99_16485</name>
</gene>
<reference evidence="7" key="1">
    <citation type="submission" date="2020-01" db="EMBL/GenBank/DDBJ databases">
        <title>Sphingomonas sp. strain CSW-10.</title>
        <authorList>
            <person name="Chen W.-M."/>
        </authorList>
    </citation>
    <scope>NUCLEOTIDE SEQUENCE [LARGE SCALE GENOMIC DNA]</scope>
    <source>
        <strain evidence="7">FSY-8</strain>
    </source>
</reference>
<dbReference type="Gene3D" id="3.40.190.290">
    <property type="match status" value="1"/>
</dbReference>
<dbReference type="EMBL" id="JAAAPO010000009">
    <property type="protein sequence ID" value="NBC38149.1"/>
    <property type="molecule type" value="Genomic_DNA"/>
</dbReference>
<dbReference type="SUPFAM" id="SSF46785">
    <property type="entry name" value="Winged helix' DNA-binding domain"/>
    <property type="match status" value="1"/>
</dbReference>
<dbReference type="Pfam" id="PF03466">
    <property type="entry name" value="LysR_substrate"/>
    <property type="match status" value="1"/>
</dbReference>
<evidence type="ECO:0000256" key="1">
    <source>
        <dbReference type="ARBA" id="ARBA00009437"/>
    </source>
</evidence>
<dbReference type="InterPro" id="IPR036388">
    <property type="entry name" value="WH-like_DNA-bd_sf"/>
</dbReference>
<evidence type="ECO:0000256" key="4">
    <source>
        <dbReference type="ARBA" id="ARBA00023163"/>
    </source>
</evidence>
<evidence type="ECO:0000313" key="7">
    <source>
        <dbReference type="Proteomes" id="UP000753724"/>
    </source>
</evidence>
<dbReference type="SUPFAM" id="SSF53850">
    <property type="entry name" value="Periplasmic binding protein-like II"/>
    <property type="match status" value="1"/>
</dbReference>
<dbReference type="InterPro" id="IPR005119">
    <property type="entry name" value="LysR_subst-bd"/>
</dbReference>
<accession>A0ABW9XI79</accession>
<organism evidence="6 7">
    <name type="scientific">Novosphingobium ovatum</name>
    <dbReference type="NCBI Taxonomy" id="1908523"/>
    <lineage>
        <taxon>Bacteria</taxon>
        <taxon>Pseudomonadati</taxon>
        <taxon>Pseudomonadota</taxon>
        <taxon>Alphaproteobacteria</taxon>
        <taxon>Sphingomonadales</taxon>
        <taxon>Sphingomonadaceae</taxon>
        <taxon>Novosphingobium</taxon>
    </lineage>
</organism>
<dbReference type="Gene3D" id="1.10.10.10">
    <property type="entry name" value="Winged helix-like DNA-binding domain superfamily/Winged helix DNA-binding domain"/>
    <property type="match status" value="1"/>
</dbReference>
<dbReference type="PANTHER" id="PTHR30537">
    <property type="entry name" value="HTH-TYPE TRANSCRIPTIONAL REGULATOR"/>
    <property type="match status" value="1"/>
</dbReference>
<evidence type="ECO:0000259" key="5">
    <source>
        <dbReference type="PROSITE" id="PS50931"/>
    </source>
</evidence>
<keyword evidence="4" id="KW-0804">Transcription</keyword>
<keyword evidence="2" id="KW-0805">Transcription regulation</keyword>
<evidence type="ECO:0000256" key="3">
    <source>
        <dbReference type="ARBA" id="ARBA00023125"/>
    </source>
</evidence>
<proteinExistence type="inferred from homology"/>
<dbReference type="InterPro" id="IPR036390">
    <property type="entry name" value="WH_DNA-bd_sf"/>
</dbReference>
<dbReference type="PROSITE" id="PS50931">
    <property type="entry name" value="HTH_LYSR"/>
    <property type="match status" value="1"/>
</dbReference>
<keyword evidence="3" id="KW-0238">DNA-binding</keyword>
<dbReference type="Proteomes" id="UP000753724">
    <property type="component" value="Unassembled WGS sequence"/>
</dbReference>
<dbReference type="InterPro" id="IPR058163">
    <property type="entry name" value="LysR-type_TF_proteobact-type"/>
</dbReference>
<dbReference type="Pfam" id="PF00126">
    <property type="entry name" value="HTH_1"/>
    <property type="match status" value="1"/>
</dbReference>
<name>A0ABW9XI79_9SPHN</name>
<comment type="similarity">
    <text evidence="1">Belongs to the LysR transcriptional regulatory family.</text>
</comment>
<evidence type="ECO:0000256" key="2">
    <source>
        <dbReference type="ARBA" id="ARBA00023015"/>
    </source>
</evidence>
<dbReference type="PANTHER" id="PTHR30537:SF3">
    <property type="entry name" value="TRANSCRIPTIONAL REGULATORY PROTEIN"/>
    <property type="match status" value="1"/>
</dbReference>
<dbReference type="InterPro" id="IPR000847">
    <property type="entry name" value="LysR_HTH_N"/>
</dbReference>
<sequence>MDWDDLRSFLAIARQRSLSGAARELGLRQSTMSRRLAALEAKSGARLLQRTPRGYDLTPLGEAVLGNAERMEAEAIAIERAVQGRDVALSGTVRITTVEVLSNLLLPGAIAGLRAKYPGIQVDVLTDSRALSLSKREADLALRMTRFEGGELVSRRVARMPSALYASPDYLAAHGHDLTAPGHALITVAEDQAHQPEAQWLTETAPGGVVALRTNSRDTQLAAARAGIGLACLPRFLADQATGLERIPTRTAPPLREMWLGVHADLRHMPRVRALIEALDSQITRLRPLIEPD</sequence>
<keyword evidence="7" id="KW-1185">Reference proteome</keyword>
<comment type="caution">
    <text evidence="6">The sequence shown here is derived from an EMBL/GenBank/DDBJ whole genome shotgun (WGS) entry which is preliminary data.</text>
</comment>
<protein>
    <submittedName>
        <fullName evidence="6">LysR family transcriptional regulator</fullName>
    </submittedName>
</protein>